<accession>A0A098LIJ8</accession>
<proteinExistence type="predicted"/>
<evidence type="ECO:0000313" key="2">
    <source>
        <dbReference type="Proteomes" id="UP000030185"/>
    </source>
</evidence>
<dbReference type="EMBL" id="BBLT01000009">
    <property type="protein sequence ID" value="GAL86755.1"/>
    <property type="molecule type" value="Genomic_DNA"/>
</dbReference>
<keyword evidence="2" id="KW-1185">Reference proteome</keyword>
<organism evidence="1 2">
    <name type="scientific">Sporocytophaga myxococcoides</name>
    <dbReference type="NCBI Taxonomy" id="153721"/>
    <lineage>
        <taxon>Bacteria</taxon>
        <taxon>Pseudomonadati</taxon>
        <taxon>Bacteroidota</taxon>
        <taxon>Cytophagia</taxon>
        <taxon>Cytophagales</taxon>
        <taxon>Cytophagaceae</taxon>
        <taxon>Sporocytophaga</taxon>
    </lineage>
</organism>
<dbReference type="Proteomes" id="UP000030185">
    <property type="component" value="Unassembled WGS sequence"/>
</dbReference>
<name>A0A098LIJ8_9BACT</name>
<reference evidence="1 2" key="1">
    <citation type="submission" date="2014-09" db="EMBL/GenBank/DDBJ databases">
        <title>Sporocytophaga myxococcoides PG-01 genome sequencing.</title>
        <authorList>
            <person name="Liu L."/>
            <person name="Gao P.J."/>
            <person name="Chen G.J."/>
            <person name="Wang L.S."/>
        </authorList>
    </citation>
    <scope>NUCLEOTIDE SEQUENCE [LARGE SCALE GENOMIC DNA]</scope>
    <source>
        <strain evidence="1 2">PG-01</strain>
    </source>
</reference>
<comment type="caution">
    <text evidence="1">The sequence shown here is derived from an EMBL/GenBank/DDBJ whole genome shotgun (WGS) entry which is preliminary data.</text>
</comment>
<protein>
    <submittedName>
        <fullName evidence="1">Uncharacterized protein</fullName>
    </submittedName>
</protein>
<sequence>MFSRNIFHDFFSDRIQEKCCLTNNCKTIETGSALITSFGLNIKIFQSDYGDGVNPAYYA</sequence>
<gene>
    <name evidence="1" type="ORF">MYP_3985</name>
</gene>
<evidence type="ECO:0000313" key="1">
    <source>
        <dbReference type="EMBL" id="GAL86755.1"/>
    </source>
</evidence>
<dbReference type="AlphaFoldDB" id="A0A098LIJ8"/>